<evidence type="ECO:0000313" key="2">
    <source>
        <dbReference type="Proteomes" id="UP001501637"/>
    </source>
</evidence>
<protein>
    <submittedName>
        <fullName evidence="1">Uncharacterized protein</fullName>
    </submittedName>
</protein>
<accession>A0ABP6MGA5</accession>
<organism evidence="1 2">
    <name type="scientific">Streptomyces rectiviolaceus</name>
    <dbReference type="NCBI Taxonomy" id="332591"/>
    <lineage>
        <taxon>Bacteria</taxon>
        <taxon>Bacillati</taxon>
        <taxon>Actinomycetota</taxon>
        <taxon>Actinomycetes</taxon>
        <taxon>Kitasatosporales</taxon>
        <taxon>Streptomycetaceae</taxon>
        <taxon>Streptomyces</taxon>
    </lineage>
</organism>
<proteinExistence type="predicted"/>
<evidence type="ECO:0000313" key="1">
    <source>
        <dbReference type="EMBL" id="GAA3104564.1"/>
    </source>
</evidence>
<sequence length="202" mass="21735">MRRSAGHFALLRHVADVQRTTDGWAVAGPGLDERTTGPLVRLGLARVAPREEQAELSAKAGRPVPWAVQLTDDGWDALLYAQVRAAPPTVEAPVPGLQQVGLRRSELDALRRFLALRGRLRCEPASGLESAVEAARFNAASNRWVVYVSGEQMDSMARAFYLERLGGSAAPANRFARVYGVSYTPPPLLLTPEPEHGGASGG</sequence>
<comment type="caution">
    <text evidence="1">The sequence shown here is derived from an EMBL/GenBank/DDBJ whole genome shotgun (WGS) entry which is preliminary data.</text>
</comment>
<dbReference type="Pfam" id="PF19981">
    <property type="entry name" value="DUF6417"/>
    <property type="match status" value="1"/>
</dbReference>
<dbReference type="Proteomes" id="UP001501637">
    <property type="component" value="Unassembled WGS sequence"/>
</dbReference>
<reference evidence="2" key="1">
    <citation type="journal article" date="2019" name="Int. J. Syst. Evol. Microbiol.">
        <title>The Global Catalogue of Microorganisms (GCM) 10K type strain sequencing project: providing services to taxonomists for standard genome sequencing and annotation.</title>
        <authorList>
            <consortium name="The Broad Institute Genomics Platform"/>
            <consortium name="The Broad Institute Genome Sequencing Center for Infectious Disease"/>
            <person name="Wu L."/>
            <person name="Ma J."/>
        </authorList>
    </citation>
    <scope>NUCLEOTIDE SEQUENCE [LARGE SCALE GENOMIC DNA]</scope>
    <source>
        <strain evidence="2">JCM 9092</strain>
    </source>
</reference>
<dbReference type="EMBL" id="BAAAUG010000042">
    <property type="protein sequence ID" value="GAA3104564.1"/>
    <property type="molecule type" value="Genomic_DNA"/>
</dbReference>
<keyword evidence="2" id="KW-1185">Reference proteome</keyword>
<gene>
    <name evidence="1" type="ORF">GCM10010449_29530</name>
</gene>
<dbReference type="InterPro" id="IPR046302">
    <property type="entry name" value="DUF6417"/>
</dbReference>
<name>A0ABP6MGA5_9ACTN</name>